<accession>A0AAN5I891</accession>
<name>A0AAN5I891_9BILA</name>
<gene>
    <name evidence="2" type="ORF">PMAYCL1PPCAC_25259</name>
</gene>
<reference evidence="3" key="1">
    <citation type="submission" date="2022-10" db="EMBL/GenBank/DDBJ databases">
        <title>Genome assembly of Pristionchus species.</title>
        <authorList>
            <person name="Yoshida K."/>
            <person name="Sommer R.J."/>
        </authorList>
    </citation>
    <scope>NUCLEOTIDE SEQUENCE [LARGE SCALE GENOMIC DNA]</scope>
    <source>
        <strain evidence="3">RS5460</strain>
    </source>
</reference>
<evidence type="ECO:0000313" key="3">
    <source>
        <dbReference type="Proteomes" id="UP001328107"/>
    </source>
</evidence>
<dbReference type="InterPro" id="IPR008974">
    <property type="entry name" value="TRAF-like"/>
</dbReference>
<dbReference type="InterPro" id="IPR002083">
    <property type="entry name" value="MATH/TRAF_dom"/>
</dbReference>
<feature type="domain" description="MATH" evidence="1">
    <location>
        <begin position="5"/>
        <end position="71"/>
    </location>
</feature>
<feature type="non-terminal residue" evidence="2">
    <location>
        <position position="136"/>
    </location>
</feature>
<protein>
    <recommendedName>
        <fullName evidence="1">MATH domain-containing protein</fullName>
    </recommendedName>
</protein>
<dbReference type="AlphaFoldDB" id="A0AAN5I891"/>
<dbReference type="Gene3D" id="2.60.210.10">
    <property type="entry name" value="Apoptosis, Tumor Necrosis Factor Receptor Associated Protein 2, Chain A"/>
    <property type="match status" value="1"/>
</dbReference>
<dbReference type="PANTHER" id="PTHR47022:SF1">
    <property type="entry name" value="BTB AND MATH DOMAIN-CONTAINING PROTEIN 36-RELATED"/>
    <property type="match status" value="1"/>
</dbReference>
<comment type="caution">
    <text evidence="2">The sequence shown here is derived from an EMBL/GenBank/DDBJ whole genome shotgun (WGS) entry which is preliminary data.</text>
</comment>
<evidence type="ECO:0000313" key="2">
    <source>
        <dbReference type="EMBL" id="GMR55064.1"/>
    </source>
</evidence>
<proteinExistence type="predicted"/>
<feature type="non-terminal residue" evidence="2">
    <location>
        <position position="1"/>
    </location>
</feature>
<organism evidence="2 3">
    <name type="scientific">Pristionchus mayeri</name>
    <dbReference type="NCBI Taxonomy" id="1317129"/>
    <lineage>
        <taxon>Eukaryota</taxon>
        <taxon>Metazoa</taxon>
        <taxon>Ecdysozoa</taxon>
        <taxon>Nematoda</taxon>
        <taxon>Chromadorea</taxon>
        <taxon>Rhabditida</taxon>
        <taxon>Rhabditina</taxon>
        <taxon>Diplogasteromorpha</taxon>
        <taxon>Diplogasteroidea</taxon>
        <taxon>Neodiplogasteridae</taxon>
        <taxon>Pristionchus</taxon>
    </lineage>
</organism>
<dbReference type="EMBL" id="BTRK01000005">
    <property type="protein sequence ID" value="GMR55064.1"/>
    <property type="molecule type" value="Genomic_DNA"/>
</dbReference>
<dbReference type="PANTHER" id="PTHR47022">
    <property type="entry name" value="BTB AND MATH DOMAIN-CONTAINING PROTEIN 36-RELATED"/>
    <property type="match status" value="1"/>
</dbReference>
<keyword evidence="3" id="KW-1185">Reference proteome</keyword>
<dbReference type="Pfam" id="PF00917">
    <property type="entry name" value="MATH"/>
    <property type="match status" value="1"/>
</dbReference>
<sequence>LSISPEVEGKGIPWQASVSLSNNRKIDAYIECDFRKSMHWSIDLDVEFILVNSDTSKNFFVQDSYTFNNDYYRRNRKKSSTLIVDDSLIDPANGFINGLTFTVEIRMLVSKTRGIKFSHINDFTDPNDPRHDVTLV</sequence>
<dbReference type="Proteomes" id="UP001328107">
    <property type="component" value="Unassembled WGS sequence"/>
</dbReference>
<evidence type="ECO:0000259" key="1">
    <source>
        <dbReference type="Pfam" id="PF00917"/>
    </source>
</evidence>